<evidence type="ECO:0000256" key="1">
    <source>
        <dbReference type="SAM" id="Coils"/>
    </source>
</evidence>
<keyword evidence="1" id="KW-0175">Coiled coil</keyword>
<comment type="caution">
    <text evidence="4">The sequence shown here is derived from an EMBL/GenBank/DDBJ whole genome shotgun (WGS) entry which is preliminary data.</text>
</comment>
<gene>
    <name evidence="4" type="ORF">DFO77_11315</name>
</gene>
<feature type="transmembrane region" description="Helical" evidence="2">
    <location>
        <begin position="753"/>
        <end position="776"/>
    </location>
</feature>
<dbReference type="InterPro" id="IPR016032">
    <property type="entry name" value="Sig_transdc_resp-reg_C-effctor"/>
</dbReference>
<feature type="chain" id="PRO_5030056597" description="HTH luxR-type domain-containing protein" evidence="3">
    <location>
        <begin position="32"/>
        <end position="959"/>
    </location>
</feature>
<feature type="coiled-coil region" evidence="1">
    <location>
        <begin position="786"/>
        <end position="862"/>
    </location>
</feature>
<reference evidence="4 5" key="1">
    <citation type="submission" date="2018-07" db="EMBL/GenBank/DDBJ databases">
        <title>Freshwater and sediment microbial communities from various areas in North America, analyzing microbe dynamics in response to fracking.</title>
        <authorList>
            <person name="Lamendella R."/>
        </authorList>
    </citation>
    <scope>NUCLEOTIDE SEQUENCE [LARGE SCALE GENOMIC DNA]</scope>
    <source>
        <strain evidence="4 5">160A</strain>
    </source>
</reference>
<dbReference type="RefSeq" id="WP_106153904.1">
    <property type="nucleotide sequence ID" value="NZ_PVTS01000014.1"/>
</dbReference>
<dbReference type="SUPFAM" id="SSF46894">
    <property type="entry name" value="C-terminal effector domain of the bipartite response regulators"/>
    <property type="match status" value="1"/>
</dbReference>
<keyword evidence="5" id="KW-1185">Reference proteome</keyword>
<dbReference type="Proteomes" id="UP000252733">
    <property type="component" value="Unassembled WGS sequence"/>
</dbReference>
<dbReference type="Gene3D" id="2.130.10.10">
    <property type="entry name" value="YVTN repeat-like/Quinoprotein amine dehydrogenase"/>
    <property type="match status" value="2"/>
</dbReference>
<evidence type="ECO:0000256" key="2">
    <source>
        <dbReference type="SAM" id="Phobius"/>
    </source>
</evidence>
<dbReference type="AlphaFoldDB" id="A0A2T0XCH5"/>
<sequence length="959" mass="110521">MVKKALFFSTKITKHLLIFCFLLAFFSNLSAQIIGNPPVTHYSHKDFNSDAQFWDACQDTLGVMYFGNNYGVLRFDGERWDKISLPNNSAVRSLHCSKDGIIYAGGFNEFGTIRTNANGSFSYHSLREILPPKYSEIGNVWQILEVNNTLVLRTYNYLILLNKSNVEIIEASDAFNFAEVVNNKLFVLDQNMLFDFNISTSQFTEVIATGDIYNESLLKILRGETKEAVFLLTKEGSIYEISLQNNSVRRLQRLIPRESEQLFTSAIQSRSGRIYIGTLSNKLSSWKLQDNKFIRIRSFNNLQDQTVLNLYESKEGVIWTLLNKGLDYFDPNAHLTNIFQGSSIYDAVLFENRIYIATNQGVFSSTNHYSDSIIYQDEFQKIPALDGQAWSLKVIDDQLFCAHDQGLFEIKNNKTVPIKGFQGVWKLFPVSGKSNQFFVCTYNGLGLLQIQDGSHTVLSASVPGFEDSTRDLIDIPGENDSYWVCHGYKGVFKIKTNKDCSRVVSTEHFNEQNGLPSPFNINVHRWKGQNIFSTNQGLFEFDKERQTFLPHRALNTLLGRKKNIRQLEQQGDTTWCVIDDQVAYFTHKMDTVITNPFLSLKGTLNRGMECIVPLRNTNEVLLGTTNGLFAFHPDARSQMNAKKVQTRLCRASYSINDSTISFAVTDSMNHLTFPNNVHNITFWLSAPYIRDKANIRYSFLLVNKMAEWSEWQEEPLINLSFLKSGDYLIKVKAQSLSGEVARTTRLSFNIESAWYATWPWILFWSLISVGLIIAGIRQIQVIIVREKEKTRLEEQKRQELREMERDTQLILKEKERVEADIIEKSKDLANNAVLIAKKRELLIEIQNKLNELRRNAKNDYTRTGILNIVRSIEVNLNDEQQYQLFDTNLERVHQELFDELKRRHPSITNKELRICAFIKMELTNKEMASIFNISVRGVETARYRLRKKYPDIDDLIGQV</sequence>
<dbReference type="InterPro" id="IPR036388">
    <property type="entry name" value="WH-like_DNA-bd_sf"/>
</dbReference>
<dbReference type="OrthoDB" id="1090267at2"/>
<feature type="signal peptide" evidence="3">
    <location>
        <begin position="1"/>
        <end position="31"/>
    </location>
</feature>
<dbReference type="EMBL" id="QPIZ01000013">
    <property type="protein sequence ID" value="RCW33250.1"/>
    <property type="molecule type" value="Genomic_DNA"/>
</dbReference>
<accession>A0A2T0XCH5</accession>
<dbReference type="GO" id="GO:0003677">
    <property type="term" value="F:DNA binding"/>
    <property type="evidence" value="ECO:0007669"/>
    <property type="project" value="InterPro"/>
</dbReference>
<dbReference type="InterPro" id="IPR015943">
    <property type="entry name" value="WD40/YVTN_repeat-like_dom_sf"/>
</dbReference>
<dbReference type="STRING" id="1168289.GCA_000259075_01286"/>
<organism evidence="4 5">
    <name type="scientific">Marinilabilia salmonicolor</name>
    <dbReference type="NCBI Taxonomy" id="989"/>
    <lineage>
        <taxon>Bacteria</taxon>
        <taxon>Pseudomonadati</taxon>
        <taxon>Bacteroidota</taxon>
        <taxon>Bacteroidia</taxon>
        <taxon>Marinilabiliales</taxon>
        <taxon>Marinilabiliaceae</taxon>
        <taxon>Marinilabilia</taxon>
    </lineage>
</organism>
<keyword evidence="3" id="KW-0732">Signal</keyword>
<name>A0A2T0XCH5_9BACT</name>
<protein>
    <recommendedName>
        <fullName evidence="6">HTH luxR-type domain-containing protein</fullName>
    </recommendedName>
</protein>
<dbReference type="Gene3D" id="1.10.10.10">
    <property type="entry name" value="Winged helix-like DNA-binding domain superfamily/Winged helix DNA-binding domain"/>
    <property type="match status" value="1"/>
</dbReference>
<dbReference type="GO" id="GO:0006355">
    <property type="term" value="P:regulation of DNA-templated transcription"/>
    <property type="evidence" value="ECO:0007669"/>
    <property type="project" value="InterPro"/>
</dbReference>
<keyword evidence="2" id="KW-0472">Membrane</keyword>
<evidence type="ECO:0008006" key="6">
    <source>
        <dbReference type="Google" id="ProtNLM"/>
    </source>
</evidence>
<evidence type="ECO:0000256" key="3">
    <source>
        <dbReference type="SAM" id="SignalP"/>
    </source>
</evidence>
<evidence type="ECO:0000313" key="4">
    <source>
        <dbReference type="EMBL" id="RCW33250.1"/>
    </source>
</evidence>
<evidence type="ECO:0000313" key="5">
    <source>
        <dbReference type="Proteomes" id="UP000252733"/>
    </source>
</evidence>
<keyword evidence="2" id="KW-1133">Transmembrane helix</keyword>
<dbReference type="InterPro" id="IPR013783">
    <property type="entry name" value="Ig-like_fold"/>
</dbReference>
<proteinExistence type="predicted"/>
<keyword evidence="2" id="KW-0812">Transmembrane</keyword>
<dbReference type="SUPFAM" id="SSF63829">
    <property type="entry name" value="Calcium-dependent phosphotriesterase"/>
    <property type="match status" value="1"/>
</dbReference>
<dbReference type="Gene3D" id="2.60.40.10">
    <property type="entry name" value="Immunoglobulins"/>
    <property type="match status" value="1"/>
</dbReference>